<sequence length="1270" mass="139594">MTTSPSAPGSTDRVIRDLLEIPTAVHDGDLVVKLTDSAEKRQAKAIADYVVTPRLAENFNEALELIRSAVVDNTSQAAYLHGSFGAGKSHFLSVLSAVLEHHPDARGKEGLGNVIAAHDPWLADKKFVEVKAHMTDKTVSVEAHILGGYVRQVRAQFPDAPVPAVYRAGGLLEDARNQRAEMGDDAFIASLPVRADDGAGEDGDDAWGELGGPSTWTPDTLDRAFAADPDSEELGERNLREELVSALLDGPFKRYADSIGQSGNAYLGIDEGLSVISRHAREHLGCDGIIMLLDELILRFTAFINDEGRIAGELQKISKLVESSYSRPVPVISFLPRQRDLRDLVGLGGGTEGITRTIDYWEDRFKDIFLADANLTEVVSRRLVKPRSAEAAAEIDQAFERMRGSRAEVKDTLLDSQGGAETSTWEDFRKLYPFSPALLHVMVEMSHALSRSRSSIKLLLQLLVDHRDTLPVGQMVPLGAVFDVLIGGENKPFKDHLSGEYTKISNFYRNKVRPWLLGKHGYTNVEQTADLDVRSPFRREDLLVKTLLLSALTPNVPALRDLTAGRAIALNQGLVRSRRPGQDVKAVTQFFKDLQAEFGEVRVGAQSDNPTISLNLLRVDTGSLMRSAFSAVNDHALRGLVKRLLWKELGLEAGAERTTVVWRGTQRPVELVYGNVRSSDDVGREDFRPLAENAVRIVFDYPFDSGDHSPADDRQRVQALREEFTEPVAALAWLPTFLAPNRLEDARKILQMEYLLQNGVIEEKAPDWNSDDRREAWLQLDNQRHQLTVRIRGLLRGAYGLVEADGTDYGATAATHIEPLMPNLSIPLEAGSQFPEALERVSFKLLDALYPEHPDLSSSTGRTAVRRADLSTVLNAVEAAKGNALERYDDVPKADLPVLRRIAVPLRIAAVTEVFVLQDEWRREIDRFIARRRVTSADVRVAEIKEWIRARQDGHGLPEDVVDLLVQVYAVQSDRAWIRAGKRFTGVGFGQLAGDIVLRRQELPAEEDFHRANDRAELLFQLPSQPLRSARAVQNLAGQLKEQAHRLQHGSERLVGELLKHADVLGVDEQAPRVATARTVDGLLGRLAGLTDDTELVNALGRADLPEEAGVYRAAMIGATNVADSLAAAHWKLLGSLEGIVEEGGAKAAQARDILDQLREAARHNELSHKLANALRQANSEAVDLLARNVTPDATAERAAAGHGTGTREHEPVTGTGAGLPDMPPTRREPAHTWVTVPHSADLDAAVAELRSSLGISPEAPIQITIREAE</sequence>
<feature type="domain" description="ATPase PglY C-terminal" evidence="4">
    <location>
        <begin position="1014"/>
        <end position="1189"/>
    </location>
</feature>
<accession>A0ABR9P1G5</accession>
<dbReference type="Pfam" id="PF26381">
    <property type="entry name" value="BREX_PglY_5th"/>
    <property type="match status" value="1"/>
</dbReference>
<feature type="region of interest" description="Disordered" evidence="1">
    <location>
        <begin position="1195"/>
        <end position="1230"/>
    </location>
</feature>
<evidence type="ECO:0000259" key="3">
    <source>
        <dbReference type="Pfam" id="PF26381"/>
    </source>
</evidence>
<feature type="domain" description="ATPase PglY 5th" evidence="3">
    <location>
        <begin position="868"/>
        <end position="970"/>
    </location>
</feature>
<reference evidence="5 6" key="1">
    <citation type="submission" date="2020-09" db="EMBL/GenBank/DDBJ databases">
        <title>Diversity and distribution of actinomycetes associated with coral in the coast of Hainan.</title>
        <authorList>
            <person name="Li F."/>
        </authorList>
    </citation>
    <scope>NUCLEOTIDE SEQUENCE [LARGE SCALE GENOMIC DNA]</scope>
    <source>
        <strain evidence="5 6">HNM0947</strain>
    </source>
</reference>
<dbReference type="InterPro" id="IPR045725">
    <property type="entry name" value="DUF6079_N"/>
</dbReference>
<organism evidence="5 6">
    <name type="scientific">Nocardiopsis coralli</name>
    <dbReference type="NCBI Taxonomy" id="2772213"/>
    <lineage>
        <taxon>Bacteria</taxon>
        <taxon>Bacillati</taxon>
        <taxon>Actinomycetota</taxon>
        <taxon>Actinomycetes</taxon>
        <taxon>Streptosporangiales</taxon>
        <taxon>Nocardiopsidaceae</taxon>
        <taxon>Nocardiopsis</taxon>
    </lineage>
</organism>
<evidence type="ECO:0000313" key="6">
    <source>
        <dbReference type="Proteomes" id="UP000806528"/>
    </source>
</evidence>
<feature type="domain" description="DUF6079" evidence="2">
    <location>
        <begin position="40"/>
        <end position="104"/>
    </location>
</feature>
<evidence type="ECO:0000313" key="5">
    <source>
        <dbReference type="EMBL" id="MBE2997691.1"/>
    </source>
</evidence>
<dbReference type="InterPro" id="IPR058747">
    <property type="entry name" value="PglY_C"/>
</dbReference>
<dbReference type="Pfam" id="PF19557">
    <property type="entry name" value="DUF6079_1st"/>
    <property type="match status" value="1"/>
</dbReference>
<name>A0ABR9P1G5_9ACTN</name>
<dbReference type="EMBL" id="JADBGI010000002">
    <property type="protein sequence ID" value="MBE2997691.1"/>
    <property type="molecule type" value="Genomic_DNA"/>
</dbReference>
<comment type="caution">
    <text evidence="5">The sequence shown here is derived from an EMBL/GenBank/DDBJ whole genome shotgun (WGS) entry which is preliminary data.</text>
</comment>
<dbReference type="InterPro" id="IPR058748">
    <property type="entry name" value="PglY_5th"/>
</dbReference>
<evidence type="ECO:0000256" key="1">
    <source>
        <dbReference type="SAM" id="MobiDB-lite"/>
    </source>
</evidence>
<dbReference type="Proteomes" id="UP000806528">
    <property type="component" value="Unassembled WGS sequence"/>
</dbReference>
<keyword evidence="6" id="KW-1185">Reference proteome</keyword>
<proteinExistence type="predicted"/>
<evidence type="ECO:0000259" key="4">
    <source>
        <dbReference type="Pfam" id="PF26382"/>
    </source>
</evidence>
<dbReference type="RefSeq" id="WP_193120339.1">
    <property type="nucleotide sequence ID" value="NZ_JADBGI010000002.1"/>
</dbReference>
<evidence type="ECO:0000259" key="2">
    <source>
        <dbReference type="Pfam" id="PF19557"/>
    </source>
</evidence>
<dbReference type="Pfam" id="PF26382">
    <property type="entry name" value="BREX_PglY_6th"/>
    <property type="match status" value="1"/>
</dbReference>
<protein>
    <submittedName>
        <fullName evidence="5">Phage resistance protein</fullName>
    </submittedName>
</protein>
<gene>
    <name evidence="5" type="ORF">IDM40_03065</name>
</gene>